<keyword evidence="2" id="KW-0812">Transmembrane</keyword>
<reference evidence="4" key="1">
    <citation type="journal article" date="2014" name="Int. J. Syst. Evol. Microbiol.">
        <title>Complete genome sequence of Corynebacterium casei LMG S-19264T (=DSM 44701T), isolated from a smear-ripened cheese.</title>
        <authorList>
            <consortium name="US DOE Joint Genome Institute (JGI-PGF)"/>
            <person name="Walter F."/>
            <person name="Albersmeier A."/>
            <person name="Kalinowski J."/>
            <person name="Ruckert C."/>
        </authorList>
    </citation>
    <scope>NUCLEOTIDE SEQUENCE</scope>
    <source>
        <strain evidence="4">KCTC 42651</strain>
    </source>
</reference>
<dbReference type="InterPro" id="IPR001633">
    <property type="entry name" value="EAL_dom"/>
</dbReference>
<dbReference type="InterPro" id="IPR035919">
    <property type="entry name" value="EAL_sf"/>
</dbReference>
<gene>
    <name evidence="4" type="primary">tipF</name>
    <name evidence="4" type="ORF">GCM10017083_28200</name>
</gene>
<feature type="transmembrane region" description="Helical" evidence="2">
    <location>
        <begin position="53"/>
        <end position="74"/>
    </location>
</feature>
<dbReference type="PANTHER" id="PTHR33121:SF79">
    <property type="entry name" value="CYCLIC DI-GMP PHOSPHODIESTERASE PDED-RELATED"/>
    <property type="match status" value="1"/>
</dbReference>
<feature type="coiled-coil region" evidence="1">
    <location>
        <begin position="76"/>
        <end position="137"/>
    </location>
</feature>
<dbReference type="Pfam" id="PF00563">
    <property type="entry name" value="EAL"/>
    <property type="match status" value="1"/>
</dbReference>
<dbReference type="SUPFAM" id="SSF141868">
    <property type="entry name" value="EAL domain-like"/>
    <property type="match status" value="1"/>
</dbReference>
<evidence type="ECO:0000313" key="5">
    <source>
        <dbReference type="Proteomes" id="UP000630353"/>
    </source>
</evidence>
<evidence type="ECO:0000259" key="3">
    <source>
        <dbReference type="PROSITE" id="PS50883"/>
    </source>
</evidence>
<feature type="transmembrane region" description="Helical" evidence="2">
    <location>
        <begin position="21"/>
        <end position="47"/>
    </location>
</feature>
<dbReference type="Proteomes" id="UP000630353">
    <property type="component" value="Unassembled WGS sequence"/>
</dbReference>
<comment type="caution">
    <text evidence="4">The sequence shown here is derived from an EMBL/GenBank/DDBJ whole genome shotgun (WGS) entry which is preliminary data.</text>
</comment>
<dbReference type="GO" id="GO:0071111">
    <property type="term" value="F:cyclic-guanylate-specific phosphodiesterase activity"/>
    <property type="evidence" value="ECO:0007669"/>
    <property type="project" value="InterPro"/>
</dbReference>
<organism evidence="4 5">
    <name type="scientific">Thalassobaculum fulvum</name>
    <dbReference type="NCBI Taxonomy" id="1633335"/>
    <lineage>
        <taxon>Bacteria</taxon>
        <taxon>Pseudomonadati</taxon>
        <taxon>Pseudomonadota</taxon>
        <taxon>Alphaproteobacteria</taxon>
        <taxon>Rhodospirillales</taxon>
        <taxon>Thalassobaculaceae</taxon>
        <taxon>Thalassobaculum</taxon>
    </lineage>
</organism>
<evidence type="ECO:0000256" key="1">
    <source>
        <dbReference type="SAM" id="Coils"/>
    </source>
</evidence>
<evidence type="ECO:0000256" key="2">
    <source>
        <dbReference type="SAM" id="Phobius"/>
    </source>
</evidence>
<dbReference type="InterPro" id="IPR050706">
    <property type="entry name" value="Cyclic-di-GMP_PDE-like"/>
</dbReference>
<name>A0A918XU38_9PROT</name>
<protein>
    <submittedName>
        <fullName evidence="4">Diguanylate phosphodiesterase</fullName>
    </submittedName>
</protein>
<dbReference type="CDD" id="cd01948">
    <property type="entry name" value="EAL"/>
    <property type="match status" value="1"/>
</dbReference>
<keyword evidence="2" id="KW-1133">Transmembrane helix</keyword>
<keyword evidence="2" id="KW-0472">Membrane</keyword>
<sequence>MRGSRTRSAWTPSGSPTTRSIAILGHVLIAVVYLALAAAGGAGAAWLELAPAAETGIGLAAVAVVLHAVVAQRLRMRALEARIRTLVRDVDTLHDEAEATRAELDTLRVRLDDMPDAERLSSELKVLGGLLRQLSEKKQAAVAGKVIAGPEGRPAGGAEIRHATAPTVVLGEAQLLEAVERGLREEKVELYLQPVVSLPQRKRRFYECYSRIVTEDGKLITPEQYIPVAERAGLVAAIDNLLLVRCVQLVRRARRDQPDVGFFCNISSHSLADADFFQDFIAFMAENRQLAETLIFEFDQASIAAGDYVTRMNLERLRGCGYRFSMDQVTDMDLDLEDLAGQGFRYIKVGAHMLHELARGDDPVLDMRALKGALDRNAMDLIVEKIESEDMLLDMLELRVDFGQGYLFGEPRPLAGAR</sequence>
<evidence type="ECO:0000313" key="4">
    <source>
        <dbReference type="EMBL" id="GHD52610.1"/>
    </source>
</evidence>
<dbReference type="RefSeq" id="WP_189990664.1">
    <property type="nucleotide sequence ID" value="NZ_BMZS01000006.1"/>
</dbReference>
<feature type="domain" description="EAL" evidence="3">
    <location>
        <begin position="172"/>
        <end position="418"/>
    </location>
</feature>
<dbReference type="PROSITE" id="PS50883">
    <property type="entry name" value="EAL"/>
    <property type="match status" value="1"/>
</dbReference>
<dbReference type="Gene3D" id="3.20.20.450">
    <property type="entry name" value="EAL domain"/>
    <property type="match status" value="1"/>
</dbReference>
<dbReference type="SMART" id="SM00052">
    <property type="entry name" value="EAL"/>
    <property type="match status" value="1"/>
</dbReference>
<proteinExistence type="predicted"/>
<dbReference type="AlphaFoldDB" id="A0A918XU38"/>
<reference evidence="4" key="2">
    <citation type="submission" date="2020-09" db="EMBL/GenBank/DDBJ databases">
        <authorList>
            <person name="Sun Q."/>
            <person name="Kim S."/>
        </authorList>
    </citation>
    <scope>NUCLEOTIDE SEQUENCE</scope>
    <source>
        <strain evidence="4">KCTC 42651</strain>
    </source>
</reference>
<keyword evidence="1" id="KW-0175">Coiled coil</keyword>
<dbReference type="PANTHER" id="PTHR33121">
    <property type="entry name" value="CYCLIC DI-GMP PHOSPHODIESTERASE PDEF"/>
    <property type="match status" value="1"/>
</dbReference>
<keyword evidence="5" id="KW-1185">Reference proteome</keyword>
<dbReference type="EMBL" id="BMZS01000006">
    <property type="protein sequence ID" value="GHD52610.1"/>
    <property type="molecule type" value="Genomic_DNA"/>
</dbReference>
<accession>A0A918XU38</accession>